<feature type="transmembrane region" description="Helical" evidence="16">
    <location>
        <begin position="17"/>
        <end position="37"/>
    </location>
</feature>
<accession>A0A841GTI8</accession>
<evidence type="ECO:0000256" key="12">
    <source>
        <dbReference type="ARBA" id="ARBA00023209"/>
    </source>
</evidence>
<evidence type="ECO:0000256" key="3">
    <source>
        <dbReference type="ARBA" id="ARBA00010441"/>
    </source>
</evidence>
<dbReference type="NCBIfam" id="TIGR00473">
    <property type="entry name" value="pssA"/>
    <property type="match status" value="1"/>
</dbReference>
<dbReference type="InterPro" id="IPR043130">
    <property type="entry name" value="CDP-OH_PTrfase_TM_dom"/>
</dbReference>
<dbReference type="InterPro" id="IPR048254">
    <property type="entry name" value="CDP_ALCOHOL_P_TRANSF_CS"/>
</dbReference>
<evidence type="ECO:0000256" key="2">
    <source>
        <dbReference type="ARBA" id="ARBA00004127"/>
    </source>
</evidence>
<dbReference type="GO" id="GO:0016020">
    <property type="term" value="C:membrane"/>
    <property type="evidence" value="ECO:0007669"/>
    <property type="project" value="InterPro"/>
</dbReference>
<evidence type="ECO:0000256" key="8">
    <source>
        <dbReference type="ARBA" id="ARBA00022692"/>
    </source>
</evidence>
<dbReference type="Pfam" id="PF01066">
    <property type="entry name" value="CDP-OH_P_transf"/>
    <property type="match status" value="1"/>
</dbReference>
<dbReference type="InterPro" id="IPR050324">
    <property type="entry name" value="CDP-alcohol_PTase-I"/>
</dbReference>
<keyword evidence="12" id="KW-0594">Phospholipid biosynthesis</keyword>
<feature type="transmembrane region" description="Helical" evidence="16">
    <location>
        <begin position="135"/>
        <end position="155"/>
    </location>
</feature>
<keyword evidence="13" id="KW-1208">Phospholipid metabolism</keyword>
<proteinExistence type="inferred from homology"/>
<evidence type="ECO:0000256" key="4">
    <source>
        <dbReference type="ARBA" id="ARBA00013174"/>
    </source>
</evidence>
<evidence type="ECO:0000256" key="14">
    <source>
        <dbReference type="ARBA" id="ARBA00032361"/>
    </source>
</evidence>
<feature type="transmembrane region" description="Helical" evidence="16">
    <location>
        <begin position="225"/>
        <end position="243"/>
    </location>
</feature>
<dbReference type="PROSITE" id="PS00379">
    <property type="entry name" value="CDP_ALCOHOL_P_TRANSF"/>
    <property type="match status" value="1"/>
</dbReference>
<dbReference type="RefSeq" id="WP_170039427.1">
    <property type="nucleotide sequence ID" value="NZ_JABDTL010000002.1"/>
</dbReference>
<evidence type="ECO:0000256" key="1">
    <source>
        <dbReference type="ARBA" id="ARBA00000287"/>
    </source>
</evidence>
<dbReference type="AlphaFoldDB" id="A0A841GTI8"/>
<dbReference type="EC" id="2.7.8.8" evidence="4"/>
<feature type="transmembrane region" description="Helical" evidence="16">
    <location>
        <begin position="201"/>
        <end position="219"/>
    </location>
</feature>
<dbReference type="EMBL" id="JACHIA010000003">
    <property type="protein sequence ID" value="MBB6069899.1"/>
    <property type="molecule type" value="Genomic_DNA"/>
</dbReference>
<evidence type="ECO:0000256" key="11">
    <source>
        <dbReference type="ARBA" id="ARBA00023136"/>
    </source>
</evidence>
<evidence type="ECO:0000256" key="15">
    <source>
        <dbReference type="RuleBase" id="RU003750"/>
    </source>
</evidence>
<evidence type="ECO:0000256" key="6">
    <source>
        <dbReference type="ARBA" id="ARBA00022516"/>
    </source>
</evidence>
<dbReference type="Gene3D" id="1.20.120.1760">
    <property type="match status" value="1"/>
</dbReference>
<evidence type="ECO:0000256" key="10">
    <source>
        <dbReference type="ARBA" id="ARBA00023098"/>
    </source>
</evidence>
<dbReference type="GO" id="GO:0008654">
    <property type="term" value="P:phospholipid biosynthetic process"/>
    <property type="evidence" value="ECO:0007669"/>
    <property type="project" value="UniProtKB-KW"/>
</dbReference>
<keyword evidence="11 16" id="KW-0472">Membrane</keyword>
<feature type="transmembrane region" description="Helical" evidence="16">
    <location>
        <begin position="106"/>
        <end position="123"/>
    </location>
</feature>
<dbReference type="GO" id="GO:0003882">
    <property type="term" value="F:CDP-diacylglycerol-serine O-phosphatidyltransferase activity"/>
    <property type="evidence" value="ECO:0007669"/>
    <property type="project" value="UniProtKB-EC"/>
</dbReference>
<comment type="caution">
    <text evidence="17">The sequence shown here is derived from an EMBL/GenBank/DDBJ whole genome shotgun (WGS) entry which is preliminary data.</text>
</comment>
<dbReference type="InterPro" id="IPR004533">
    <property type="entry name" value="CDP-diaglyc--ser_O-PTrfase"/>
</dbReference>
<keyword evidence="7 15" id="KW-0808">Transferase</keyword>
<keyword evidence="10" id="KW-0443">Lipid metabolism</keyword>
<dbReference type="GO" id="GO:0012505">
    <property type="term" value="C:endomembrane system"/>
    <property type="evidence" value="ECO:0007669"/>
    <property type="project" value="UniProtKB-SubCell"/>
</dbReference>
<comment type="similarity">
    <text evidence="3 15">Belongs to the CDP-alcohol phosphatidyltransferase class-I family.</text>
</comment>
<dbReference type="PANTHER" id="PTHR14269">
    <property type="entry name" value="CDP-DIACYLGLYCEROL--GLYCEROL-3-PHOSPHATE 3-PHOSPHATIDYLTRANSFERASE-RELATED"/>
    <property type="match status" value="1"/>
</dbReference>
<evidence type="ECO:0000256" key="5">
    <source>
        <dbReference type="ARBA" id="ARBA00017171"/>
    </source>
</evidence>
<reference evidence="17 18" key="1">
    <citation type="submission" date="2020-08" db="EMBL/GenBank/DDBJ databases">
        <title>Genomic Encyclopedia of Type Strains, Phase IV (KMG-IV): sequencing the most valuable type-strain genomes for metagenomic binning, comparative biology and taxonomic classification.</title>
        <authorList>
            <person name="Goeker M."/>
        </authorList>
    </citation>
    <scope>NUCLEOTIDE SEQUENCE [LARGE SCALE GENOMIC DNA]</scope>
    <source>
        <strain evidence="17 18">DSM 29007</strain>
    </source>
</reference>
<evidence type="ECO:0000313" key="17">
    <source>
        <dbReference type="EMBL" id="MBB6069899.1"/>
    </source>
</evidence>
<dbReference type="PANTHER" id="PTHR14269:SF61">
    <property type="entry name" value="CDP-DIACYLGLYCEROL--SERINE O-PHOSPHATIDYLTRANSFERASE"/>
    <property type="match status" value="1"/>
</dbReference>
<comment type="subcellular location">
    <subcellularLocation>
        <location evidence="2">Endomembrane system</location>
        <topology evidence="2">Multi-pass membrane protein</topology>
    </subcellularLocation>
</comment>
<protein>
    <recommendedName>
        <fullName evidence="5">CDP-diacylglycerol--serine O-phosphatidyltransferase</fullName>
        <ecNumber evidence="4">2.7.8.8</ecNumber>
    </recommendedName>
    <alternativeName>
        <fullName evidence="14">Phosphatidylserine synthase</fullName>
    </alternativeName>
</protein>
<keyword evidence="9 16" id="KW-1133">Transmembrane helix</keyword>
<dbReference type="Proteomes" id="UP000582837">
    <property type="component" value="Unassembled WGS sequence"/>
</dbReference>
<keyword evidence="6" id="KW-0444">Lipid biosynthesis</keyword>
<evidence type="ECO:0000313" key="18">
    <source>
        <dbReference type="Proteomes" id="UP000582837"/>
    </source>
</evidence>
<evidence type="ECO:0000256" key="7">
    <source>
        <dbReference type="ARBA" id="ARBA00022679"/>
    </source>
</evidence>
<evidence type="ECO:0000256" key="16">
    <source>
        <dbReference type="SAM" id="Phobius"/>
    </source>
</evidence>
<comment type="catalytic activity">
    <reaction evidence="1">
        <text>a CDP-1,2-diacyl-sn-glycerol + L-serine = a 1,2-diacyl-sn-glycero-3-phospho-L-serine + CMP + H(+)</text>
        <dbReference type="Rhea" id="RHEA:16913"/>
        <dbReference type="ChEBI" id="CHEBI:15378"/>
        <dbReference type="ChEBI" id="CHEBI:33384"/>
        <dbReference type="ChEBI" id="CHEBI:57262"/>
        <dbReference type="ChEBI" id="CHEBI:58332"/>
        <dbReference type="ChEBI" id="CHEBI:60377"/>
        <dbReference type="EC" id="2.7.8.8"/>
    </reaction>
</comment>
<gene>
    <name evidence="17" type="ORF">HNQ61_001516</name>
</gene>
<evidence type="ECO:0000256" key="9">
    <source>
        <dbReference type="ARBA" id="ARBA00022989"/>
    </source>
</evidence>
<keyword evidence="18" id="KW-1185">Reference proteome</keyword>
<keyword evidence="8 16" id="KW-0812">Transmembrane</keyword>
<sequence length="292" mass="32459">MNAPQPTSRRRRLRRGVVILPSAFTLGNLFLGIWAIIHASRGQFAEAGWMIVGAAIMDLLDGRIARFTATGSAFGEELDSLVDAISFGVAPALIAYFAFLDTGGEWSWILSFLYIVAAVFRLARFNIEQAGTAKSAFHGLPSPTAGACLATYYAFTQTAFWERFLPHVPVPRTAGFLMLFVGVLMVSNVLYPVVPRFSIRTWGGRFSIFMMVAALVSAFTHPEYFFFPFSIVYITWGLIRSVFAGFQDRLPEGDPLEDEDPEEQEARELDYEDIRLRRGMRDGAPSDGEGRA</sequence>
<evidence type="ECO:0000256" key="13">
    <source>
        <dbReference type="ARBA" id="ARBA00023264"/>
    </source>
</evidence>
<dbReference type="InterPro" id="IPR000462">
    <property type="entry name" value="CDP-OH_P_trans"/>
</dbReference>
<organism evidence="17 18">
    <name type="scientific">Longimicrobium terrae</name>
    <dbReference type="NCBI Taxonomy" id="1639882"/>
    <lineage>
        <taxon>Bacteria</taxon>
        <taxon>Pseudomonadati</taxon>
        <taxon>Gemmatimonadota</taxon>
        <taxon>Longimicrobiia</taxon>
        <taxon>Longimicrobiales</taxon>
        <taxon>Longimicrobiaceae</taxon>
        <taxon>Longimicrobium</taxon>
    </lineage>
</organism>
<name>A0A841GTI8_9BACT</name>
<feature type="transmembrane region" description="Helical" evidence="16">
    <location>
        <begin position="175"/>
        <end position="194"/>
    </location>
</feature>